<feature type="non-terminal residue" evidence="2">
    <location>
        <position position="217"/>
    </location>
</feature>
<evidence type="ECO:0000256" key="1">
    <source>
        <dbReference type="SAM" id="MobiDB-lite"/>
    </source>
</evidence>
<accession>X0SW67</accession>
<evidence type="ECO:0000313" key="2">
    <source>
        <dbReference type="EMBL" id="GAF80162.1"/>
    </source>
</evidence>
<proteinExistence type="predicted"/>
<protein>
    <submittedName>
        <fullName evidence="2">Uncharacterized protein</fullName>
    </submittedName>
</protein>
<dbReference type="AlphaFoldDB" id="X0SW67"/>
<name>X0SW67_9ZZZZ</name>
<sequence>MAEIPVAQGSMLRVAKTTGRSNPPEGAEKLNQNMRKNQAIFIAAVLVLSGHALALEYHEKGYQYLSPIPEAEYVSPQTRFVLVRFETIFPYNLMNLSTFIEVTGDKSGFHPGQTRIATDERTVIFDVSSSFSRNETVTVTLTPMTNRRVHEVVEPFQYRFYISRSADSLSVQTAPDASVQILSHVSSQANAATFTEDAASTAFATGPFTGPMVMQNG</sequence>
<dbReference type="EMBL" id="BARS01007229">
    <property type="protein sequence ID" value="GAF80162.1"/>
    <property type="molecule type" value="Genomic_DNA"/>
</dbReference>
<gene>
    <name evidence="2" type="ORF">S01H1_13956</name>
</gene>
<feature type="region of interest" description="Disordered" evidence="1">
    <location>
        <begin position="1"/>
        <end position="29"/>
    </location>
</feature>
<reference evidence="2" key="1">
    <citation type="journal article" date="2014" name="Front. Microbiol.">
        <title>High frequency of phylogenetically diverse reductive dehalogenase-homologous genes in deep subseafloor sedimentary metagenomes.</title>
        <authorList>
            <person name="Kawai M."/>
            <person name="Futagami T."/>
            <person name="Toyoda A."/>
            <person name="Takaki Y."/>
            <person name="Nishi S."/>
            <person name="Hori S."/>
            <person name="Arai W."/>
            <person name="Tsubouchi T."/>
            <person name="Morono Y."/>
            <person name="Uchiyama I."/>
            <person name="Ito T."/>
            <person name="Fujiyama A."/>
            <person name="Inagaki F."/>
            <person name="Takami H."/>
        </authorList>
    </citation>
    <scope>NUCLEOTIDE SEQUENCE</scope>
    <source>
        <strain evidence="2">Expedition CK06-06</strain>
    </source>
</reference>
<comment type="caution">
    <text evidence="2">The sequence shown here is derived from an EMBL/GenBank/DDBJ whole genome shotgun (WGS) entry which is preliminary data.</text>
</comment>
<organism evidence="2">
    <name type="scientific">marine sediment metagenome</name>
    <dbReference type="NCBI Taxonomy" id="412755"/>
    <lineage>
        <taxon>unclassified sequences</taxon>
        <taxon>metagenomes</taxon>
        <taxon>ecological metagenomes</taxon>
    </lineage>
</organism>